<reference evidence="2" key="1">
    <citation type="submission" date="2022-07" db="EMBL/GenBank/DDBJ databases">
        <title>Complete genome of MD9.</title>
        <authorList>
            <person name="Cao G."/>
        </authorList>
    </citation>
    <scope>NUCLEOTIDE SEQUENCE</scope>
    <source>
        <strain evidence="2">MD9</strain>
    </source>
</reference>
<dbReference type="Pfam" id="PF13175">
    <property type="entry name" value="AAA_15"/>
    <property type="match status" value="1"/>
</dbReference>
<dbReference type="InterPro" id="IPR041685">
    <property type="entry name" value="AAA_GajA/Old/RecF-like"/>
</dbReference>
<dbReference type="Gene3D" id="3.40.50.300">
    <property type="entry name" value="P-loop containing nucleotide triphosphate hydrolases"/>
    <property type="match status" value="1"/>
</dbReference>
<dbReference type="EMBL" id="CP101700">
    <property type="protein sequence ID" value="UUC18204.1"/>
    <property type="molecule type" value="Genomic_DNA"/>
</dbReference>
<keyword evidence="2" id="KW-0067">ATP-binding</keyword>
<evidence type="ECO:0000313" key="2">
    <source>
        <dbReference type="EMBL" id="UUC18204.1"/>
    </source>
</evidence>
<dbReference type="InterPro" id="IPR027417">
    <property type="entry name" value="P-loop_NTPase"/>
</dbReference>
<dbReference type="Proteomes" id="UP001058744">
    <property type="component" value="Chromosome"/>
</dbReference>
<dbReference type="GO" id="GO:0005524">
    <property type="term" value="F:ATP binding"/>
    <property type="evidence" value="ECO:0007669"/>
    <property type="project" value="UniProtKB-KW"/>
</dbReference>
<accession>A0AAJ5IFX9</accession>
<proteinExistence type="predicted"/>
<organism evidence="2 3">
    <name type="scientific">Pseudomonas asiatica</name>
    <dbReference type="NCBI Taxonomy" id="2219225"/>
    <lineage>
        <taxon>Bacteria</taxon>
        <taxon>Pseudomonadati</taxon>
        <taxon>Pseudomonadota</taxon>
        <taxon>Gammaproteobacteria</taxon>
        <taxon>Pseudomonadales</taxon>
        <taxon>Pseudomonadaceae</taxon>
        <taxon>Pseudomonas</taxon>
    </lineage>
</organism>
<dbReference type="InterPro" id="IPR051396">
    <property type="entry name" value="Bact_Antivir_Def_Nuclease"/>
</dbReference>
<keyword evidence="2" id="KW-0547">Nucleotide-binding</keyword>
<dbReference type="SUPFAM" id="SSF52540">
    <property type="entry name" value="P-loop containing nucleoside triphosphate hydrolases"/>
    <property type="match status" value="1"/>
</dbReference>
<feature type="domain" description="Endonuclease GajA/Old nuclease/RecF-like AAA" evidence="1">
    <location>
        <begin position="21"/>
        <end position="408"/>
    </location>
</feature>
<dbReference type="RefSeq" id="WP_256381874.1">
    <property type="nucleotide sequence ID" value="NZ_CP101700.1"/>
</dbReference>
<dbReference type="AlphaFoldDB" id="A0AAJ5IFX9"/>
<protein>
    <submittedName>
        <fullName evidence="2">ATP-binding protein</fullName>
    </submittedName>
</protein>
<sequence length="507" mass="58669">MRFQIDSVQADGFWVPLTDDRVINMRDNIYTMIVGQNAVGKSRLLRKIVSNYIFAGKGVDHLHPKSRYYINAQEHHTNYQILFDDQSDLQLPNYKYTNSRNPYRTNDSYTGWEVLSDQNELLSSHYDPDDLYEEHFEYGRKEVMPSAGSTWTPSHVIAVSTGRHDRFPNSSQYKKDLAYSSYSYIGTERPHGSSIPSSIASLIDGLLKGQQNTYKLSKIFEYLGFTPYLDLKITLDIKQLKKLSETEKSELYQSCHPDLIRYLADEQDYIPFTEGHRVKFYEALRRQKRYHTELNFRDLGLGLNRELLSDLVPLLKFSLVRIYDVTLIKSNEKSRLRLSQASSGQQCMLTIMLGIAGSIRNGSLICIDEPEISLHPQWQSSIVKQLQEVFSDYHGCHFIIATHSPQLVSGLATESGYVLNLEEKKLYHSYEYAKRSADFQLAEIFHSPGQNNEYLLRITLLLLTKITRRDKLDQEDEATIQKLFSIKSKMSDTDPVYHLIRQLEALH</sequence>
<evidence type="ECO:0000259" key="1">
    <source>
        <dbReference type="Pfam" id="PF13175"/>
    </source>
</evidence>
<dbReference type="PANTHER" id="PTHR43581">
    <property type="entry name" value="ATP/GTP PHOSPHATASE"/>
    <property type="match status" value="1"/>
</dbReference>
<gene>
    <name evidence="2" type="ORF">NOV18_23585</name>
</gene>
<dbReference type="PANTHER" id="PTHR43581:SF2">
    <property type="entry name" value="EXCINUCLEASE ATPASE SUBUNIT"/>
    <property type="match status" value="1"/>
</dbReference>
<name>A0AAJ5IFX9_9PSED</name>
<evidence type="ECO:0000313" key="3">
    <source>
        <dbReference type="Proteomes" id="UP001058744"/>
    </source>
</evidence>